<dbReference type="AlphaFoldDB" id="A0ABD1CJ09"/>
<evidence type="ECO:0000313" key="2">
    <source>
        <dbReference type="EMBL" id="KAL1376379.1"/>
    </source>
</evidence>
<dbReference type="Pfam" id="PF17888">
    <property type="entry name" value="Carm_PH"/>
    <property type="match status" value="1"/>
</dbReference>
<accession>A0ABD1CJ09</accession>
<dbReference type="InterPro" id="IPR011993">
    <property type="entry name" value="PH-like_dom_sf"/>
</dbReference>
<feature type="non-terminal residue" evidence="2">
    <location>
        <position position="62"/>
    </location>
</feature>
<protein>
    <recommendedName>
        <fullName evidence="1">CARMIL pleckstrin homology domain-containing protein</fullName>
    </recommendedName>
</protein>
<reference evidence="2 3" key="1">
    <citation type="submission" date="2024-05" db="EMBL/GenBank/DDBJ databases">
        <title>Culex pipiens pipiens assembly and annotation.</title>
        <authorList>
            <person name="Alout H."/>
            <person name="Durand T."/>
        </authorList>
    </citation>
    <scope>NUCLEOTIDE SEQUENCE [LARGE SCALE GENOMIC DNA]</scope>
    <source>
        <strain evidence="2">HA-2024</strain>
        <tissue evidence="2">Whole body</tissue>
    </source>
</reference>
<dbReference type="InterPro" id="IPR041245">
    <property type="entry name" value="CARMIL_PH"/>
</dbReference>
<dbReference type="Proteomes" id="UP001562425">
    <property type="component" value="Unassembled WGS sequence"/>
</dbReference>
<evidence type="ECO:0000259" key="1">
    <source>
        <dbReference type="Pfam" id="PF17888"/>
    </source>
</evidence>
<dbReference type="EMBL" id="JBEHCU010011720">
    <property type="protein sequence ID" value="KAL1376379.1"/>
    <property type="molecule type" value="Genomic_DNA"/>
</dbReference>
<comment type="caution">
    <text evidence="2">The sequence shown here is derived from an EMBL/GenBank/DDBJ whole genome shotgun (WGS) entry which is preliminary data.</text>
</comment>
<gene>
    <name evidence="2" type="ORF">pipiens_016925</name>
</gene>
<dbReference type="Gene3D" id="2.30.29.30">
    <property type="entry name" value="Pleckstrin-homology domain (PH domain)/Phosphotyrosine-binding domain (PTB)"/>
    <property type="match status" value="1"/>
</dbReference>
<feature type="domain" description="CARMIL pleckstrin homology" evidence="1">
    <location>
        <begin position="25"/>
        <end position="62"/>
    </location>
</feature>
<proteinExistence type="predicted"/>
<keyword evidence="3" id="KW-1185">Reference proteome</keyword>
<evidence type="ECO:0000313" key="3">
    <source>
        <dbReference type="Proteomes" id="UP001562425"/>
    </source>
</evidence>
<name>A0ABD1CJ09_CULPP</name>
<sequence length="62" mass="7225">MSTRSHLTKDLNESVKTVLGRNVKILVKYMVKLETKSDKFENRMLVLTPVRVYLFTAKVPTR</sequence>
<organism evidence="2 3">
    <name type="scientific">Culex pipiens pipiens</name>
    <name type="common">Northern house mosquito</name>
    <dbReference type="NCBI Taxonomy" id="38569"/>
    <lineage>
        <taxon>Eukaryota</taxon>
        <taxon>Metazoa</taxon>
        <taxon>Ecdysozoa</taxon>
        <taxon>Arthropoda</taxon>
        <taxon>Hexapoda</taxon>
        <taxon>Insecta</taxon>
        <taxon>Pterygota</taxon>
        <taxon>Neoptera</taxon>
        <taxon>Endopterygota</taxon>
        <taxon>Diptera</taxon>
        <taxon>Nematocera</taxon>
        <taxon>Culicoidea</taxon>
        <taxon>Culicidae</taxon>
        <taxon>Culicinae</taxon>
        <taxon>Culicini</taxon>
        <taxon>Culex</taxon>
        <taxon>Culex</taxon>
    </lineage>
</organism>